<dbReference type="Gene3D" id="3.40.720.10">
    <property type="entry name" value="Alkaline Phosphatase, subunit A"/>
    <property type="match status" value="1"/>
</dbReference>
<dbReference type="RefSeq" id="WP_149426025.1">
    <property type="nucleotide sequence ID" value="NZ_CP022579.1"/>
</dbReference>
<gene>
    <name evidence="2" type="ORF">OTERR_25470</name>
</gene>
<reference evidence="2 3" key="1">
    <citation type="submission" date="2017-07" db="EMBL/GenBank/DDBJ databases">
        <title>Complete genome sequence of Oryzomicrobium terrae TPP412.</title>
        <authorList>
            <person name="Chiu L.-W."/>
            <person name="Lo K.-J."/>
            <person name="Tsai Y.-M."/>
            <person name="Lin S.-S."/>
            <person name="Kuo C.-H."/>
            <person name="Liu C.-T."/>
        </authorList>
    </citation>
    <scope>NUCLEOTIDE SEQUENCE [LARGE SCALE GENOMIC DNA]</scope>
    <source>
        <strain evidence="2 3">TPP412</strain>
    </source>
</reference>
<dbReference type="PANTHER" id="PTHR10151:SF120">
    <property type="entry name" value="BIS(5'-ADENOSYL)-TRIPHOSPHATASE"/>
    <property type="match status" value="1"/>
</dbReference>
<keyword evidence="1" id="KW-0732">Signal</keyword>
<keyword evidence="3" id="KW-1185">Reference proteome</keyword>
<accession>A0A5C1EAV4</accession>
<dbReference type="PANTHER" id="PTHR10151">
    <property type="entry name" value="ECTONUCLEOTIDE PYROPHOSPHATASE/PHOSPHODIESTERASE"/>
    <property type="match status" value="1"/>
</dbReference>
<organism evidence="2 3">
    <name type="scientific">Oryzomicrobium terrae</name>
    <dbReference type="NCBI Taxonomy" id="1735038"/>
    <lineage>
        <taxon>Bacteria</taxon>
        <taxon>Pseudomonadati</taxon>
        <taxon>Pseudomonadota</taxon>
        <taxon>Betaproteobacteria</taxon>
        <taxon>Rhodocyclales</taxon>
        <taxon>Rhodocyclaceae</taxon>
        <taxon>Oryzomicrobium</taxon>
    </lineage>
</organism>
<dbReference type="Proteomes" id="UP000323671">
    <property type="component" value="Chromosome"/>
</dbReference>
<dbReference type="GO" id="GO:0016787">
    <property type="term" value="F:hydrolase activity"/>
    <property type="evidence" value="ECO:0007669"/>
    <property type="project" value="UniProtKB-ARBA"/>
</dbReference>
<dbReference type="Pfam" id="PF01663">
    <property type="entry name" value="Phosphodiest"/>
    <property type="match status" value="1"/>
</dbReference>
<evidence type="ECO:0000313" key="3">
    <source>
        <dbReference type="Proteomes" id="UP000323671"/>
    </source>
</evidence>
<sequence>MNVTTILRRGLAASLLLACAAALAAPAKHVVLISIDGLRPEFYRQTDWPTPNLQELAREGSSSDGVRGIFPTLTYPSHTTLVTGVAPAGHGIRYNTRFSPQGNGLWYVDAADVQAPTLWQALRQAGLTSAAVSWPISKGAPIDYNLPEIWSYTDPYDRTGPIREHATPPGLFDEVERNATGKLRALDLDYRGLAMDENNSRILAYLLRTYRPSLAAIHLVAADSAQHAVGRSGARVNKALATVDKAVGNILDALKQAGLAADTAVIVTGDHGFAAVHTSLSPNVWLRKAGLLPDAPGDGNWRASFHAAGGSAFLRLRDPGDDAALTRVRALLAALPTEQQALFSVVEVEELRREGADPEAVLALAGTSGVLFRNDATGSVLGQASGGAHGHHPDQSGLQTGFIGYGAGFARGGQAGPLALTDIAPVVARLLGIPFAAPCSAQCRALVPSP</sequence>
<dbReference type="KEGG" id="otr:OTERR_25470"/>
<proteinExistence type="predicted"/>
<feature type="signal peptide" evidence="1">
    <location>
        <begin position="1"/>
        <end position="24"/>
    </location>
</feature>
<feature type="chain" id="PRO_5023095309" description="Alkaline phosphatase family protein" evidence="1">
    <location>
        <begin position="25"/>
        <end position="450"/>
    </location>
</feature>
<dbReference type="InterPro" id="IPR017850">
    <property type="entry name" value="Alkaline_phosphatase_core_sf"/>
</dbReference>
<dbReference type="InterPro" id="IPR002591">
    <property type="entry name" value="Phosphodiest/P_Trfase"/>
</dbReference>
<evidence type="ECO:0000256" key="1">
    <source>
        <dbReference type="SAM" id="SignalP"/>
    </source>
</evidence>
<protein>
    <recommendedName>
        <fullName evidence="4">Alkaline phosphatase family protein</fullName>
    </recommendedName>
</protein>
<dbReference type="AlphaFoldDB" id="A0A5C1EAV4"/>
<dbReference type="SUPFAM" id="SSF53649">
    <property type="entry name" value="Alkaline phosphatase-like"/>
    <property type="match status" value="1"/>
</dbReference>
<evidence type="ECO:0008006" key="4">
    <source>
        <dbReference type="Google" id="ProtNLM"/>
    </source>
</evidence>
<name>A0A5C1EAV4_9RHOO</name>
<dbReference type="CDD" id="cd16018">
    <property type="entry name" value="Enpp"/>
    <property type="match status" value="1"/>
</dbReference>
<evidence type="ECO:0000313" key="2">
    <source>
        <dbReference type="EMBL" id="QEL66023.1"/>
    </source>
</evidence>
<dbReference type="EMBL" id="CP022579">
    <property type="protein sequence ID" value="QEL66023.1"/>
    <property type="molecule type" value="Genomic_DNA"/>
</dbReference>